<feature type="non-terminal residue" evidence="1">
    <location>
        <position position="1"/>
    </location>
</feature>
<comment type="caution">
    <text evidence="1">The sequence shown here is derived from an EMBL/GenBank/DDBJ whole genome shotgun (WGS) entry which is preliminary data.</text>
</comment>
<accession>K1UPT1</accession>
<organism evidence="1">
    <name type="scientific">human gut metagenome</name>
    <dbReference type="NCBI Taxonomy" id="408170"/>
    <lineage>
        <taxon>unclassified sequences</taxon>
        <taxon>metagenomes</taxon>
        <taxon>organismal metagenomes</taxon>
    </lineage>
</organism>
<evidence type="ECO:0000313" key="1">
    <source>
        <dbReference type="EMBL" id="EKC80170.1"/>
    </source>
</evidence>
<gene>
    <name evidence="1" type="ORF">LEA_01668</name>
</gene>
<proteinExistence type="predicted"/>
<dbReference type="EMBL" id="AJWY01001155">
    <property type="protein sequence ID" value="EKC80170.1"/>
    <property type="molecule type" value="Genomic_DNA"/>
</dbReference>
<reference evidence="1" key="1">
    <citation type="journal article" date="2013" name="Environ. Microbiol.">
        <title>Microbiota from the distal guts of lean and obese adolescents exhibit partial functional redundancy besides clear differences in community structure.</title>
        <authorList>
            <person name="Ferrer M."/>
            <person name="Ruiz A."/>
            <person name="Lanza F."/>
            <person name="Haange S.B."/>
            <person name="Oberbach A."/>
            <person name="Till H."/>
            <person name="Bargiela R."/>
            <person name="Campoy C."/>
            <person name="Segura M.T."/>
            <person name="Richter M."/>
            <person name="von Bergen M."/>
            <person name="Seifert J."/>
            <person name="Suarez A."/>
        </authorList>
    </citation>
    <scope>NUCLEOTIDE SEQUENCE</scope>
</reference>
<name>K1UPT1_9ZZZZ</name>
<dbReference type="AlphaFoldDB" id="K1UPT1"/>
<protein>
    <submittedName>
        <fullName evidence="1">Uncharacterized protein</fullName>
    </submittedName>
</protein>
<sequence>EHANQWGHEETMIDWIAIQFPKILKTFEEIGCLL</sequence>